<organism evidence="2 3">
    <name type="scientific">Gigaspora margarita</name>
    <dbReference type="NCBI Taxonomy" id="4874"/>
    <lineage>
        <taxon>Eukaryota</taxon>
        <taxon>Fungi</taxon>
        <taxon>Fungi incertae sedis</taxon>
        <taxon>Mucoromycota</taxon>
        <taxon>Glomeromycotina</taxon>
        <taxon>Glomeromycetes</taxon>
        <taxon>Diversisporales</taxon>
        <taxon>Gigasporaceae</taxon>
        <taxon>Gigaspora</taxon>
    </lineage>
</organism>
<feature type="compositionally biased region" description="Polar residues" evidence="1">
    <location>
        <begin position="27"/>
        <end position="37"/>
    </location>
</feature>
<evidence type="ECO:0000313" key="3">
    <source>
        <dbReference type="Proteomes" id="UP000789901"/>
    </source>
</evidence>
<evidence type="ECO:0000256" key="1">
    <source>
        <dbReference type="SAM" id="MobiDB-lite"/>
    </source>
</evidence>
<protein>
    <submittedName>
        <fullName evidence="2">3376_t:CDS:1</fullName>
    </submittedName>
</protein>
<keyword evidence="3" id="KW-1185">Reference proteome</keyword>
<reference evidence="2 3" key="1">
    <citation type="submission" date="2021-06" db="EMBL/GenBank/DDBJ databases">
        <authorList>
            <person name="Kallberg Y."/>
            <person name="Tangrot J."/>
            <person name="Rosling A."/>
        </authorList>
    </citation>
    <scope>NUCLEOTIDE SEQUENCE [LARGE SCALE GENOMIC DNA]</scope>
    <source>
        <strain evidence="2 3">120-4 pot B 10/14</strain>
    </source>
</reference>
<proteinExistence type="predicted"/>
<dbReference type="Proteomes" id="UP000789901">
    <property type="component" value="Unassembled WGS sequence"/>
</dbReference>
<gene>
    <name evidence="2" type="ORF">GMARGA_LOCUS2334</name>
</gene>
<feature type="region of interest" description="Disordered" evidence="1">
    <location>
        <begin position="1"/>
        <end position="40"/>
    </location>
</feature>
<comment type="caution">
    <text evidence="2">The sequence shown here is derived from an EMBL/GenBank/DDBJ whole genome shotgun (WGS) entry which is preliminary data.</text>
</comment>
<name>A0ABM8W1X0_GIGMA</name>
<sequence length="138" mass="15356">MSEETEEHVPQAKALTIDVDIPPQLSPGASSDTNSSSDDVKSIPEIVKPLIKAQDDITSVTSVSNIIKLDHFALISSWINQTKSYKSFLKIFTPPNVEGKAYYEQNGIVKSLREFIQLMNLFKKIISAESLPEEKYGL</sequence>
<accession>A0ABM8W1X0</accession>
<dbReference type="EMBL" id="CAJVQB010000720">
    <property type="protein sequence ID" value="CAG8503848.1"/>
    <property type="molecule type" value="Genomic_DNA"/>
</dbReference>
<evidence type="ECO:0000313" key="2">
    <source>
        <dbReference type="EMBL" id="CAG8503848.1"/>
    </source>
</evidence>